<feature type="transmembrane region" description="Helical" evidence="10">
    <location>
        <begin position="766"/>
        <end position="797"/>
    </location>
</feature>
<name>A0A182WYU4_ANOQN</name>
<dbReference type="EC" id="3.1.-.-" evidence="10"/>
<dbReference type="SUPFAM" id="SSF53474">
    <property type="entry name" value="alpha/beta-Hydrolases"/>
    <property type="match status" value="1"/>
</dbReference>
<evidence type="ECO:0000256" key="6">
    <source>
        <dbReference type="ARBA" id="ARBA00022824"/>
    </source>
</evidence>
<keyword evidence="8 10" id="KW-1133">Transmembrane helix</keyword>
<dbReference type="EnsemblMetazoa" id="AQUA002705-RA">
    <property type="protein sequence ID" value="AQUA002705-PA"/>
    <property type="gene ID" value="AQUA002705"/>
</dbReference>
<feature type="transmembrane region" description="Helical" evidence="10">
    <location>
        <begin position="894"/>
        <end position="911"/>
    </location>
</feature>
<feature type="compositionally biased region" description="Acidic residues" evidence="11">
    <location>
        <begin position="989"/>
        <end position="1000"/>
    </location>
</feature>
<feature type="transmembrane region" description="Helical" evidence="10">
    <location>
        <begin position="943"/>
        <end position="962"/>
    </location>
</feature>
<sequence length="1007" mass="112356">MLFRLLIVLPVLAVALFLYGAIVSIGYIEENRCRMTYMFEHPQYTRLPVQGNERFPKYGLYAYSEGFVTQRVQQRLFTGAPVLFVPGSGGSYKQVRSLASVALRKGLDNNWQAHLDYFSVDLNEELSGVYGGYLQDQTDFLDLCIQEITRLYGARGRTTRLFIVGHSVGGKLAQAVVGARASIGRHVAGIVTLSAPVDKPVALFDHYHYSFYDRIEQAWRTNRSLAGAANASPSQGLLPLDGILFVTIGGGIRDIIVHDGLTASRYADLHAMTHNIPNVWLSVDHLCAMWCLQFVLVMNRFLFSMIVPQGRGSWGFVEGKQHQLELATRFLAQPFRSDDDDDDDDDEGNNHKRLPAGSAKHPLIQHHPEQEDWIEDIRRSFTERHRAGLDRTRVQMIRLVPEKLAHRFVRIEVINSEQSNWLSGCAAVEVYGNSRMCQKATSLTNYTLPVPSSKFDRFGALLDLHELKRANPRWTHVLVKIPRTTKPVQFSVDVFNPDERAINVTMPHWFDYRARTILQDASPDDSYYRISVSGMSHTYQTIALDLAAVACDGVRGTVVVKVHVPWATGYDRYAFHEELNQTTVYIYPPIEKPPAGEPDVPIQLDVHLTPGCKYRIRYAQSLRVSMARIVQQHVVLVPAHLVALLLLAFKDQLTQTSADDPAFVVGKLRSSLTKPGPLLMLLATGSLTAKFLALFKAIPPTETVATPLAVSILVHLVALGVLVLTTLALWGAIAFCANFAHKIILRLIALPIPVMSSTFLSCIHKFPLAIAVLLVAIALTACGGVSLLCAAAVYFVLLSKAYEDYLENFVFNTARKIAARLFGARERPHGEGGRAGRKRNRRRTANETGDELMVINFHLPLFLLVILLALLNVPSVITWAKNYHYANTLQPDPSLVPALAVLVCLAVLWQLNTPRNVCGYELLSALLVIGAFVSVLYCQVHVYRLNYLLALVFVAITVHQIIAPKRREIREEEEEAEAGDGMETVEGIEQAEQEEEEEEQAGDKKAN</sequence>
<comment type="similarity">
    <text evidence="2 10">Belongs to the GPI inositol-deacylase family.</text>
</comment>
<evidence type="ECO:0000313" key="15">
    <source>
        <dbReference type="Proteomes" id="UP000076407"/>
    </source>
</evidence>
<evidence type="ECO:0000256" key="9">
    <source>
        <dbReference type="ARBA" id="ARBA00023136"/>
    </source>
</evidence>
<keyword evidence="3 10" id="KW-0813">Transport</keyword>
<feature type="domain" description="GPI inositol-deacylase PGAP1-like alpha/beta" evidence="12">
    <location>
        <begin position="77"/>
        <end position="305"/>
    </location>
</feature>
<evidence type="ECO:0000256" key="2">
    <source>
        <dbReference type="ARBA" id="ARBA00006931"/>
    </source>
</evidence>
<proteinExistence type="inferred from homology"/>
<evidence type="ECO:0000259" key="12">
    <source>
        <dbReference type="Pfam" id="PF07819"/>
    </source>
</evidence>
<keyword evidence="7 10" id="KW-0653">Protein transport</keyword>
<protein>
    <recommendedName>
        <fullName evidence="10">GPI inositol-deacylase</fullName>
        <ecNumber evidence="10">3.1.-.-</ecNumber>
    </recommendedName>
</protein>
<evidence type="ECO:0000256" key="4">
    <source>
        <dbReference type="ARBA" id="ARBA00022692"/>
    </source>
</evidence>
<feature type="transmembrane region" description="Helical" evidence="10">
    <location>
        <begin position="710"/>
        <end position="736"/>
    </location>
</feature>
<dbReference type="GO" id="GO:0015031">
    <property type="term" value="P:protein transport"/>
    <property type="evidence" value="ECO:0007669"/>
    <property type="project" value="UniProtKB-KW"/>
</dbReference>
<dbReference type="PANTHER" id="PTHR15495">
    <property type="entry name" value="NEGATIVE REGULATOR OF VESICLE FORMATION-RELATED"/>
    <property type="match status" value="1"/>
</dbReference>
<dbReference type="GO" id="GO:0006505">
    <property type="term" value="P:GPI anchor metabolic process"/>
    <property type="evidence" value="ECO:0007669"/>
    <property type="project" value="TreeGrafter"/>
</dbReference>
<reference evidence="14" key="1">
    <citation type="submission" date="2020-05" db="UniProtKB">
        <authorList>
            <consortium name="EnsemblMetazoa"/>
        </authorList>
    </citation>
    <scope>IDENTIFICATION</scope>
    <source>
        <strain evidence="14">SANGQUA</strain>
    </source>
</reference>
<dbReference type="InterPro" id="IPR029058">
    <property type="entry name" value="AB_hydrolase_fold"/>
</dbReference>
<dbReference type="InterPro" id="IPR056824">
    <property type="entry name" value="PGAP1_TMD"/>
</dbReference>
<accession>A0A182WYU4</accession>
<dbReference type="GO" id="GO:0050185">
    <property type="term" value="F:phosphatidylinositol deacylase activity"/>
    <property type="evidence" value="ECO:0007669"/>
    <property type="project" value="TreeGrafter"/>
</dbReference>
<dbReference type="GO" id="GO:0006888">
    <property type="term" value="P:endoplasmic reticulum to Golgi vesicle-mediated transport"/>
    <property type="evidence" value="ECO:0007669"/>
    <property type="project" value="TreeGrafter"/>
</dbReference>
<dbReference type="PANTHER" id="PTHR15495:SF7">
    <property type="entry name" value="GPI INOSITOL-DEACYLASE"/>
    <property type="match status" value="1"/>
</dbReference>
<feature type="domain" description="GPI inositol-deacylase transmembrane" evidence="13">
    <location>
        <begin position="710"/>
        <end position="957"/>
    </location>
</feature>
<dbReference type="InterPro" id="IPR012908">
    <property type="entry name" value="PGAP1-ab_dom-like"/>
</dbReference>
<feature type="transmembrane region" description="Helical" evidence="10">
    <location>
        <begin position="678"/>
        <end position="698"/>
    </location>
</feature>
<evidence type="ECO:0000259" key="13">
    <source>
        <dbReference type="Pfam" id="PF25140"/>
    </source>
</evidence>
<comment type="subcellular location">
    <subcellularLocation>
        <location evidence="1">Endoplasmic reticulum membrane</location>
        <topology evidence="1">Multi-pass membrane protein</topology>
    </subcellularLocation>
</comment>
<dbReference type="VEuPathDB" id="VectorBase:AQUA002705"/>
<evidence type="ECO:0000256" key="7">
    <source>
        <dbReference type="ARBA" id="ARBA00022927"/>
    </source>
</evidence>
<feature type="transmembrane region" description="Helical" evidence="10">
    <location>
        <begin position="743"/>
        <end position="760"/>
    </location>
</feature>
<keyword evidence="6 10" id="KW-0256">Endoplasmic reticulum</keyword>
<organism evidence="14 15">
    <name type="scientific">Anopheles quadriannulatus</name>
    <name type="common">Mosquito</name>
    <dbReference type="NCBI Taxonomy" id="34691"/>
    <lineage>
        <taxon>Eukaryota</taxon>
        <taxon>Metazoa</taxon>
        <taxon>Ecdysozoa</taxon>
        <taxon>Arthropoda</taxon>
        <taxon>Hexapoda</taxon>
        <taxon>Insecta</taxon>
        <taxon>Pterygota</taxon>
        <taxon>Neoptera</taxon>
        <taxon>Endopterygota</taxon>
        <taxon>Diptera</taxon>
        <taxon>Nematocera</taxon>
        <taxon>Culicoidea</taxon>
        <taxon>Culicidae</taxon>
        <taxon>Anophelinae</taxon>
        <taxon>Anopheles</taxon>
    </lineage>
</organism>
<keyword evidence="4 10" id="KW-0812">Transmembrane</keyword>
<evidence type="ECO:0000256" key="10">
    <source>
        <dbReference type="RuleBase" id="RU365011"/>
    </source>
</evidence>
<dbReference type="Pfam" id="PF24660">
    <property type="entry name" value="PGAP1_3rd"/>
    <property type="match status" value="1"/>
</dbReference>
<feature type="compositionally biased region" description="Acidic residues" evidence="11">
    <location>
        <begin position="971"/>
        <end position="980"/>
    </location>
</feature>
<feature type="region of interest" description="Disordered" evidence="11">
    <location>
        <begin position="335"/>
        <end position="362"/>
    </location>
</feature>
<dbReference type="AlphaFoldDB" id="A0A182WYU4"/>
<dbReference type="Pfam" id="PF07819">
    <property type="entry name" value="PGAP1"/>
    <property type="match status" value="1"/>
</dbReference>
<dbReference type="Pfam" id="PF25140">
    <property type="entry name" value="PGAP1_TMD"/>
    <property type="match status" value="1"/>
</dbReference>
<comment type="function">
    <text evidence="10">Involved in inositol deacylation of GPI-anchored proteins which plays important roles in the quality control and ER-associated degradation of GPI-anchored proteins.</text>
</comment>
<feature type="transmembrane region" description="Helical" evidence="10">
    <location>
        <begin position="852"/>
        <end position="874"/>
    </location>
</feature>
<feature type="compositionally biased region" description="Acidic residues" evidence="11">
    <location>
        <begin position="338"/>
        <end position="347"/>
    </location>
</feature>
<keyword evidence="5 10" id="KW-0378">Hydrolase</keyword>
<evidence type="ECO:0000256" key="5">
    <source>
        <dbReference type="ARBA" id="ARBA00022801"/>
    </source>
</evidence>
<dbReference type="Proteomes" id="UP000076407">
    <property type="component" value="Unassembled WGS sequence"/>
</dbReference>
<evidence type="ECO:0000256" key="11">
    <source>
        <dbReference type="SAM" id="MobiDB-lite"/>
    </source>
</evidence>
<evidence type="ECO:0000256" key="1">
    <source>
        <dbReference type="ARBA" id="ARBA00004477"/>
    </source>
</evidence>
<keyword evidence="9 10" id="KW-0472">Membrane</keyword>
<feature type="region of interest" description="Disordered" evidence="11">
    <location>
        <begin position="969"/>
        <end position="1007"/>
    </location>
</feature>
<keyword evidence="15" id="KW-1185">Reference proteome</keyword>
<evidence type="ECO:0000256" key="8">
    <source>
        <dbReference type="ARBA" id="ARBA00022989"/>
    </source>
</evidence>
<dbReference type="Gene3D" id="3.40.50.1820">
    <property type="entry name" value="alpha/beta hydrolase"/>
    <property type="match status" value="1"/>
</dbReference>
<feature type="transmembrane region" description="Helical" evidence="10">
    <location>
        <begin position="918"/>
        <end position="937"/>
    </location>
</feature>
<dbReference type="GO" id="GO:0005789">
    <property type="term" value="C:endoplasmic reticulum membrane"/>
    <property type="evidence" value="ECO:0007669"/>
    <property type="project" value="UniProtKB-SubCell"/>
</dbReference>
<dbReference type="STRING" id="34691.A0A182WYU4"/>
<dbReference type="InterPro" id="IPR039529">
    <property type="entry name" value="PGAP1/BST1"/>
</dbReference>
<feature type="transmembrane region" description="Helical" evidence="10">
    <location>
        <begin position="630"/>
        <end position="649"/>
    </location>
</feature>
<evidence type="ECO:0000313" key="14">
    <source>
        <dbReference type="EnsemblMetazoa" id="AQUA002705-PA"/>
    </source>
</evidence>
<evidence type="ECO:0000256" key="3">
    <source>
        <dbReference type="ARBA" id="ARBA00022448"/>
    </source>
</evidence>